<organism evidence="1 2">
    <name type="scientific">Pradoshia eiseniae</name>
    <dbReference type="NCBI Taxonomy" id="2064768"/>
    <lineage>
        <taxon>Bacteria</taxon>
        <taxon>Bacillati</taxon>
        <taxon>Bacillota</taxon>
        <taxon>Bacilli</taxon>
        <taxon>Bacillales</taxon>
        <taxon>Bacillaceae</taxon>
        <taxon>Pradoshia</taxon>
    </lineage>
</organism>
<keyword evidence="2" id="KW-1185">Reference proteome</keyword>
<reference evidence="1 2" key="1">
    <citation type="submission" date="2017-12" db="EMBL/GenBank/DDBJ databases">
        <title>Taxonomic description and draft genome of Pradoshia cofamensis Gen. nov., sp. nov., a thermotolerant bacillale isolated from anterior gut of earthworm Eisenia fetida.</title>
        <authorList>
            <person name="Saha T."/>
            <person name="Chakraborty R."/>
        </authorList>
    </citation>
    <scope>NUCLEOTIDE SEQUENCE [LARGE SCALE GENOMIC DNA]</scope>
    <source>
        <strain evidence="1 2">EAG3</strain>
    </source>
</reference>
<name>A0A2S7MWQ3_9BACI</name>
<evidence type="ECO:0000313" key="1">
    <source>
        <dbReference type="EMBL" id="PQD94252.1"/>
    </source>
</evidence>
<dbReference type="OrthoDB" id="2966549at2"/>
<accession>A0A2S7MWQ3</accession>
<gene>
    <name evidence="1" type="ORF">CYL18_15395</name>
</gene>
<evidence type="ECO:0000313" key="2">
    <source>
        <dbReference type="Proteomes" id="UP000239663"/>
    </source>
</evidence>
<proteinExistence type="predicted"/>
<dbReference type="EMBL" id="PKOZ01000012">
    <property type="protein sequence ID" value="PQD94252.1"/>
    <property type="molecule type" value="Genomic_DNA"/>
</dbReference>
<dbReference type="Proteomes" id="UP000239663">
    <property type="component" value="Unassembled WGS sequence"/>
</dbReference>
<dbReference type="InterPro" id="IPR020355">
    <property type="entry name" value="Uncharacterised_YhcU"/>
</dbReference>
<sequence length="130" mass="14956">MKIMQGSLPLQEKEMRRSVYKLYEEVFPCYFSDAVIKELKKNRVLALPDANSHGGTLKGAFEIMACLQTITIILEERKTSEEAIGLFNRNSRMLNELGVFFPLNHEQFFMDDKQLELPLQPAQAANVYLI</sequence>
<protein>
    <submittedName>
        <fullName evidence="1">Uncharacterized protein</fullName>
    </submittedName>
</protein>
<comment type="caution">
    <text evidence="1">The sequence shown here is derived from an EMBL/GenBank/DDBJ whole genome shotgun (WGS) entry which is preliminary data.</text>
</comment>
<dbReference type="Pfam" id="PF17326">
    <property type="entry name" value="DUF5365"/>
    <property type="match status" value="1"/>
</dbReference>
<dbReference type="RefSeq" id="WP_104850419.1">
    <property type="nucleotide sequence ID" value="NZ_PKOZ01000012.1"/>
</dbReference>
<dbReference type="AlphaFoldDB" id="A0A2S7MWQ3"/>